<dbReference type="InterPro" id="IPR019587">
    <property type="entry name" value="Polyketide_cyclase/dehydratase"/>
</dbReference>
<dbReference type="SUPFAM" id="SSF55961">
    <property type="entry name" value="Bet v1-like"/>
    <property type="match status" value="2"/>
</dbReference>
<keyword evidence="2" id="KW-1185">Reference proteome</keyword>
<dbReference type="InterPro" id="IPR023393">
    <property type="entry name" value="START-like_dom_sf"/>
</dbReference>
<dbReference type="Gene3D" id="3.30.530.20">
    <property type="match status" value="2"/>
</dbReference>
<dbReference type="EMBL" id="JBHSPU010000042">
    <property type="protein sequence ID" value="MFC5918575.1"/>
    <property type="molecule type" value="Genomic_DNA"/>
</dbReference>
<comment type="caution">
    <text evidence="1">The sequence shown here is derived from an EMBL/GenBank/DDBJ whole genome shotgun (WGS) entry which is preliminary data.</text>
</comment>
<gene>
    <name evidence="1" type="ORF">ACFP1B_34870</name>
</gene>
<sequence length="318" mass="35681">MSSERVHRTAHSVEVAAPAGVVYGLISNAVEWPLFFPPNIHVERLEFDGRNERLRMWATANGQIRSWISRRVQDPQTRRIDFRQQHPQAPVETMNGTWTVEERADGTSLLTLLHDFTVIGDRPEDVAWVELAIDTNSGEELDHLKQLAERWTRLDELVLSFEDAVRVKGPAELVYDFLYRVSDWPELLPHVARLELTEDTPGVQVMAMDTRTADGSAHTTESVRICFPHAGRIVYKQTTTPALMTAHTGEWSVLPNETGVTVISQHSVVLREEAVESVLGEGADLAGARRYVREALGRNSLATLNLAKLHAESAIRVL</sequence>
<protein>
    <submittedName>
        <fullName evidence="1">Aromatase/cyclase</fullName>
    </submittedName>
</protein>
<reference evidence="2" key="1">
    <citation type="journal article" date="2019" name="Int. J. Syst. Evol. Microbiol.">
        <title>The Global Catalogue of Microorganisms (GCM) 10K type strain sequencing project: providing services to taxonomists for standard genome sequencing and annotation.</title>
        <authorList>
            <consortium name="The Broad Institute Genomics Platform"/>
            <consortium name="The Broad Institute Genome Sequencing Center for Infectious Disease"/>
            <person name="Wu L."/>
            <person name="Ma J."/>
        </authorList>
    </citation>
    <scope>NUCLEOTIDE SEQUENCE [LARGE SCALE GENOMIC DNA]</scope>
    <source>
        <strain evidence="2">JCM 4147</strain>
    </source>
</reference>
<accession>A0ABW1GV38</accession>
<name>A0ABW1GV38_9ACTN</name>
<dbReference type="Proteomes" id="UP001596200">
    <property type="component" value="Unassembled WGS sequence"/>
</dbReference>
<organism evidence="1 2">
    <name type="scientific">Streptomyces pulveraceus</name>
    <dbReference type="NCBI Taxonomy" id="68258"/>
    <lineage>
        <taxon>Bacteria</taxon>
        <taxon>Bacillati</taxon>
        <taxon>Actinomycetota</taxon>
        <taxon>Actinomycetes</taxon>
        <taxon>Kitasatosporales</taxon>
        <taxon>Streptomycetaceae</taxon>
        <taxon>Streptomyces</taxon>
    </lineage>
</organism>
<evidence type="ECO:0000313" key="2">
    <source>
        <dbReference type="Proteomes" id="UP001596200"/>
    </source>
</evidence>
<dbReference type="Pfam" id="PF10604">
    <property type="entry name" value="Polyketide_cyc2"/>
    <property type="match status" value="2"/>
</dbReference>
<dbReference type="RefSeq" id="WP_344516143.1">
    <property type="nucleotide sequence ID" value="NZ_BAAATU010000036.1"/>
</dbReference>
<proteinExistence type="predicted"/>
<dbReference type="CDD" id="cd08861">
    <property type="entry name" value="OtcD1_ARO-CYC_like"/>
    <property type="match status" value="2"/>
</dbReference>
<evidence type="ECO:0000313" key="1">
    <source>
        <dbReference type="EMBL" id="MFC5918575.1"/>
    </source>
</evidence>